<dbReference type="InterPro" id="IPR004875">
    <property type="entry name" value="DDE_SF_endonuclease_dom"/>
</dbReference>
<gene>
    <name evidence="4" type="primary">LOC136086156</name>
</gene>
<dbReference type="InterPro" id="IPR007889">
    <property type="entry name" value="HTH_Psq"/>
</dbReference>
<sequence>MSRKYNKHSVGKRAYNTSNTILLKECIGAINEGMSIRQASKRFSIPRSTIHNKIKSKHKKCIGAPTIFTYDEEQLFSSRIKVMCDWGFPLNKLDVKMLVAGYLKSQNRTVKTFKNNIPGDDWVSSFMKRSQLTHRIASNIKRKRAAINKEQLKIYFDDIRLELEGVPPCNIWNYDETNLRDDPGNKKVVMKRGTKYPEKIMNSSKACFSVMFWGNGVGETLPPYTVFKSTHLYNLWIKHGPKNSRYNRTQSGWFDKVTFEDWFFRTFLPCIKKQTGKKALIGDNLSSHLSHKVFHSWEKYNIKFICLLPNSTHLLQPLDVAFFAPLKKAWRSILLDWTLTSRGKKFATLPKEDFSKLLNDLMTSINECSRKNLISAFRACGLVPFYPNVVYIKLPSENALSPRKALDQSLLDILNEKKNEGGDKKDVTQRKSISVEYNSETETASEDYNYAISNSIFPDLLKNADITPMHKKGSKADKSNNRLISILFNLSKVYERCIYEDTTGFFEAILYRHQYGFLKGYSAQQCLIAMTEKWRKAFDHNGCFGALLTDLSKAFDCISHA</sequence>
<feature type="domain" description="DDE-1" evidence="1">
    <location>
        <begin position="218"/>
        <end position="377"/>
    </location>
</feature>
<dbReference type="Gene3D" id="3.30.420.10">
    <property type="entry name" value="Ribonuclease H-like superfamily/Ribonuclease H"/>
    <property type="match status" value="1"/>
</dbReference>
<evidence type="ECO:0000259" key="1">
    <source>
        <dbReference type="Pfam" id="PF03184"/>
    </source>
</evidence>
<dbReference type="InterPro" id="IPR036397">
    <property type="entry name" value="RNaseH_sf"/>
</dbReference>
<protein>
    <submittedName>
        <fullName evidence="4">Uncharacterized protein LOC136086156</fullName>
    </submittedName>
</protein>
<dbReference type="Proteomes" id="UP001652625">
    <property type="component" value="Chromosome 10"/>
</dbReference>
<dbReference type="Pfam" id="PF05225">
    <property type="entry name" value="HTH_psq"/>
    <property type="match status" value="1"/>
</dbReference>
<reference evidence="4" key="1">
    <citation type="submission" date="2025-08" db="UniProtKB">
        <authorList>
            <consortium name="RefSeq"/>
        </authorList>
    </citation>
    <scope>IDENTIFICATION</scope>
</reference>
<keyword evidence="3" id="KW-1185">Reference proteome</keyword>
<dbReference type="SUPFAM" id="SSF46689">
    <property type="entry name" value="Homeodomain-like"/>
    <property type="match status" value="1"/>
</dbReference>
<accession>A0ABM4CRJ5</accession>
<proteinExistence type="predicted"/>
<dbReference type="InterPro" id="IPR050863">
    <property type="entry name" value="CenT-Element_Derived"/>
</dbReference>
<dbReference type="GeneID" id="136086156"/>
<dbReference type="Pfam" id="PF03184">
    <property type="entry name" value="DDE_1"/>
    <property type="match status" value="1"/>
</dbReference>
<dbReference type="PANTHER" id="PTHR19303:SF74">
    <property type="entry name" value="POGO TRANSPOSABLE ELEMENT WITH KRAB DOMAIN"/>
    <property type="match status" value="1"/>
</dbReference>
<name>A0ABM4CRJ5_HYDVU</name>
<evidence type="ECO:0000313" key="3">
    <source>
        <dbReference type="Proteomes" id="UP001652625"/>
    </source>
</evidence>
<dbReference type="RefSeq" id="XP_065664505.1">
    <property type="nucleotide sequence ID" value="XM_065808433.1"/>
</dbReference>
<evidence type="ECO:0000259" key="2">
    <source>
        <dbReference type="Pfam" id="PF05225"/>
    </source>
</evidence>
<dbReference type="InterPro" id="IPR009057">
    <property type="entry name" value="Homeodomain-like_sf"/>
</dbReference>
<dbReference type="PANTHER" id="PTHR19303">
    <property type="entry name" value="TRANSPOSON"/>
    <property type="match status" value="1"/>
</dbReference>
<feature type="domain" description="HTH psq-type" evidence="2">
    <location>
        <begin position="27"/>
        <end position="57"/>
    </location>
</feature>
<evidence type="ECO:0000313" key="4">
    <source>
        <dbReference type="RefSeq" id="XP_065664505.1"/>
    </source>
</evidence>
<organism evidence="3 4">
    <name type="scientific">Hydra vulgaris</name>
    <name type="common">Hydra</name>
    <name type="synonym">Hydra attenuata</name>
    <dbReference type="NCBI Taxonomy" id="6087"/>
    <lineage>
        <taxon>Eukaryota</taxon>
        <taxon>Metazoa</taxon>
        <taxon>Cnidaria</taxon>
        <taxon>Hydrozoa</taxon>
        <taxon>Hydroidolina</taxon>
        <taxon>Anthoathecata</taxon>
        <taxon>Aplanulata</taxon>
        <taxon>Hydridae</taxon>
        <taxon>Hydra</taxon>
    </lineage>
</organism>
<dbReference type="Gene3D" id="1.10.10.60">
    <property type="entry name" value="Homeodomain-like"/>
    <property type="match status" value="1"/>
</dbReference>